<proteinExistence type="predicted"/>
<keyword evidence="2" id="KW-1133">Transmembrane helix</keyword>
<reference evidence="3" key="2">
    <citation type="submission" date="2020-09" db="EMBL/GenBank/DDBJ databases">
        <authorList>
            <person name="Sun Q."/>
            <person name="Ohkuma M."/>
        </authorList>
    </citation>
    <scope>NUCLEOTIDE SEQUENCE</scope>
    <source>
        <strain evidence="3">JCM 4790</strain>
    </source>
</reference>
<organism evidence="3 4">
    <name type="scientific">Streptomyces minutiscleroticus</name>
    <dbReference type="NCBI Taxonomy" id="68238"/>
    <lineage>
        <taxon>Bacteria</taxon>
        <taxon>Bacillati</taxon>
        <taxon>Actinomycetota</taxon>
        <taxon>Actinomycetes</taxon>
        <taxon>Kitasatosporales</taxon>
        <taxon>Streptomycetaceae</taxon>
        <taxon>Streptomyces</taxon>
    </lineage>
</organism>
<dbReference type="RefSeq" id="WP_229919886.1">
    <property type="nucleotide sequence ID" value="NZ_BMVU01000098.1"/>
</dbReference>
<evidence type="ECO:0000256" key="1">
    <source>
        <dbReference type="SAM" id="Coils"/>
    </source>
</evidence>
<evidence type="ECO:0000256" key="2">
    <source>
        <dbReference type="SAM" id="Phobius"/>
    </source>
</evidence>
<dbReference type="AlphaFoldDB" id="A0A918P2N7"/>
<dbReference type="EMBL" id="BMVU01000098">
    <property type="protein sequence ID" value="GGY14957.1"/>
    <property type="molecule type" value="Genomic_DNA"/>
</dbReference>
<gene>
    <name evidence="3" type="ORF">GCM10010358_78690</name>
</gene>
<sequence>MLLSTTTPAAENPAALATSTTAGAGSLALTAGISAVMAVLATYTLLHHKQVFAWTKAMRRRDDDTATLAGPAQWIGKLYEEQCGLAQKPCHTAEFKELARVTNMIKGIADHTAALRTELNHIVEQADDYLATALPDPGPATKISTSEHRHQLVRAMRQEAARTELERALITAEQKINTLRRG</sequence>
<dbReference type="Proteomes" id="UP000619244">
    <property type="component" value="Unassembled WGS sequence"/>
</dbReference>
<keyword evidence="1" id="KW-0175">Coiled coil</keyword>
<feature type="coiled-coil region" evidence="1">
    <location>
        <begin position="155"/>
        <end position="182"/>
    </location>
</feature>
<reference evidence="3" key="1">
    <citation type="journal article" date="2014" name="Int. J. Syst. Evol. Microbiol.">
        <title>Complete genome sequence of Corynebacterium casei LMG S-19264T (=DSM 44701T), isolated from a smear-ripened cheese.</title>
        <authorList>
            <consortium name="US DOE Joint Genome Institute (JGI-PGF)"/>
            <person name="Walter F."/>
            <person name="Albersmeier A."/>
            <person name="Kalinowski J."/>
            <person name="Ruckert C."/>
        </authorList>
    </citation>
    <scope>NUCLEOTIDE SEQUENCE</scope>
    <source>
        <strain evidence="3">JCM 4790</strain>
    </source>
</reference>
<keyword evidence="4" id="KW-1185">Reference proteome</keyword>
<name>A0A918P2N7_9ACTN</name>
<evidence type="ECO:0000313" key="4">
    <source>
        <dbReference type="Proteomes" id="UP000619244"/>
    </source>
</evidence>
<keyword evidence="2" id="KW-0472">Membrane</keyword>
<keyword evidence="2" id="KW-0812">Transmembrane</keyword>
<accession>A0A918P2N7</accession>
<feature type="transmembrane region" description="Helical" evidence="2">
    <location>
        <begin position="27"/>
        <end position="46"/>
    </location>
</feature>
<evidence type="ECO:0000313" key="3">
    <source>
        <dbReference type="EMBL" id="GGY14957.1"/>
    </source>
</evidence>
<protein>
    <submittedName>
        <fullName evidence="3">Uncharacterized protein</fullName>
    </submittedName>
</protein>
<comment type="caution">
    <text evidence="3">The sequence shown here is derived from an EMBL/GenBank/DDBJ whole genome shotgun (WGS) entry which is preliminary data.</text>
</comment>